<name>A0A1J5INN0_9BACT</name>
<keyword evidence="1" id="KW-0472">Membrane</keyword>
<evidence type="ECO:0000256" key="1">
    <source>
        <dbReference type="SAM" id="Phobius"/>
    </source>
</evidence>
<protein>
    <recommendedName>
        <fullName evidence="4">Glycosyltransferase RgtA/B/C/D-like domain-containing protein</fullName>
    </recommendedName>
</protein>
<dbReference type="STRING" id="1817892.AUK40_05480"/>
<reference evidence="2 3" key="1">
    <citation type="journal article" date="2016" name="Environ. Microbiol.">
        <title>Genomic resolution of a cold subsurface aquifer community provides metabolic insights for novel microbes adapted to high CO concentrations.</title>
        <authorList>
            <person name="Probst A.J."/>
            <person name="Castelle C.J."/>
            <person name="Singh A."/>
            <person name="Brown C.T."/>
            <person name="Anantharaman K."/>
            <person name="Sharon I."/>
            <person name="Hug L.A."/>
            <person name="Burstein D."/>
            <person name="Emerson J.B."/>
            <person name="Thomas B.C."/>
            <person name="Banfield J.F."/>
        </authorList>
    </citation>
    <scope>NUCLEOTIDE SEQUENCE [LARGE SCALE GENOMIC DNA]</scope>
    <source>
        <strain evidence="2">CG2_30_54_11</strain>
    </source>
</reference>
<dbReference type="EMBL" id="MNZT01000096">
    <property type="protein sequence ID" value="OIP96010.1"/>
    <property type="molecule type" value="Genomic_DNA"/>
</dbReference>
<feature type="transmembrane region" description="Helical" evidence="1">
    <location>
        <begin position="298"/>
        <end position="320"/>
    </location>
</feature>
<keyword evidence="1" id="KW-1133">Transmembrane helix</keyword>
<comment type="caution">
    <text evidence="2">The sequence shown here is derived from an EMBL/GenBank/DDBJ whole genome shotgun (WGS) entry which is preliminary data.</text>
</comment>
<sequence>MPDFRRILRSPARLSQYALMAITSLCLLGYLTSCWDFITYPFSLEYGEGHIAYLSRILKHTHDLRALYPPFSQAPYIHTPYPPVFFVLHALGLELFPDLNPFISGRLISLAALTVTLGATFTFIRRLTGRSLYAWLSLLGFLSSYPFLLWGLLSRVDILALMWTALGITFYLTSSRLTGKCLGMLCLVAALFTKQTFFLAPLLLMTVEFISRRRPKNWYLPGLVFMIFSCGTFLILNQMTGGRFVDHTIAANALHTRHWDLTIYGFLYLLTSAVPLLPLFIWYCALKQKTVALYLRRDPVTAFCLLYPVFSLLVSAVYMGKAGSSTNHSIETTFASLLSLSLLSRLSGIHLSSALPRIPLIPRKHYRLLAFGLMTVCMVYLYLGSQITLSHHFTTMQQDLPAYRLLLDRIESSHGPFLSDDPSWAPLTEKTEYLMDPFGLMQLIEHGLFDPSPILFRLQDKTIKLILLSDSCQTENSQARPDAGRMNEGLCQAITSNYHKEASTSDDSWPQHLWIPD</sequence>
<gene>
    <name evidence="2" type="ORF">AUK40_05480</name>
</gene>
<evidence type="ECO:0000313" key="3">
    <source>
        <dbReference type="Proteomes" id="UP000183245"/>
    </source>
</evidence>
<dbReference type="Proteomes" id="UP000183245">
    <property type="component" value="Unassembled WGS sequence"/>
</dbReference>
<feature type="transmembrane region" description="Helical" evidence="1">
    <location>
        <begin position="332"/>
        <end position="354"/>
    </location>
</feature>
<feature type="transmembrane region" description="Helical" evidence="1">
    <location>
        <begin position="263"/>
        <end position="286"/>
    </location>
</feature>
<feature type="transmembrane region" description="Helical" evidence="1">
    <location>
        <begin position="366"/>
        <end position="383"/>
    </location>
</feature>
<dbReference type="AlphaFoldDB" id="A0A1J5INN0"/>
<proteinExistence type="predicted"/>
<evidence type="ECO:0000313" key="2">
    <source>
        <dbReference type="EMBL" id="OIP96010.1"/>
    </source>
</evidence>
<accession>A0A1J5INN0</accession>
<feature type="transmembrane region" description="Helical" evidence="1">
    <location>
        <begin position="182"/>
        <end position="206"/>
    </location>
</feature>
<feature type="transmembrane region" description="Helical" evidence="1">
    <location>
        <begin position="218"/>
        <end position="236"/>
    </location>
</feature>
<feature type="transmembrane region" description="Helical" evidence="1">
    <location>
        <begin position="131"/>
        <end position="153"/>
    </location>
</feature>
<keyword evidence="1" id="KW-0812">Transmembrane</keyword>
<feature type="transmembrane region" description="Helical" evidence="1">
    <location>
        <begin position="103"/>
        <end position="124"/>
    </location>
</feature>
<evidence type="ECO:0008006" key="4">
    <source>
        <dbReference type="Google" id="ProtNLM"/>
    </source>
</evidence>
<organism evidence="2 3">
    <name type="scientific">Candidatus Wirthbacteria bacterium CG2_30_54_11</name>
    <dbReference type="NCBI Taxonomy" id="1817892"/>
    <lineage>
        <taxon>Bacteria</taxon>
        <taxon>Candidatus Wirthbacteria</taxon>
    </lineage>
</organism>